<comment type="caution">
    <text evidence="1">The sequence shown here is derived from an EMBL/GenBank/DDBJ whole genome shotgun (WGS) entry which is preliminary data.</text>
</comment>
<dbReference type="Proteomes" id="UP000056453">
    <property type="component" value="Unassembled WGS sequence"/>
</dbReference>
<keyword evidence="2" id="KW-1185">Reference proteome</keyword>
<accession>A0AAW3MYQ3</accession>
<name>A0AAW3MYQ3_9BURK</name>
<sequence>MAPTPLRDSCRVAGCAQGAVEPVRRIARRADDGPISGEAVTDRMMAICGCKGVHNCNCVTVENQDRRELWTEHNERQRQAPGGLRHCKHEPMSENIVQARTLIVLSEVDGFLSEVTAHMVLAGKKVKIAAASIAHGREPRVNYEVPESVAFQDVQELTRLLSEFASSVAEVNRKANPEAAPAGA</sequence>
<dbReference type="AlphaFoldDB" id="A0AAW3MYQ3"/>
<protein>
    <submittedName>
        <fullName evidence="1">Uncharacterized protein</fullName>
    </submittedName>
</protein>
<proteinExistence type="predicted"/>
<dbReference type="RefSeq" id="WP_059924808.1">
    <property type="nucleotide sequence ID" value="NZ_LPBG01000047.1"/>
</dbReference>
<reference evidence="1 2" key="1">
    <citation type="submission" date="2015-11" db="EMBL/GenBank/DDBJ databases">
        <title>Expanding the genomic diversity of Burkholderia species for the development of highly accurate diagnostics.</title>
        <authorList>
            <person name="Sahl J."/>
            <person name="Keim P."/>
            <person name="Wagner D."/>
        </authorList>
    </citation>
    <scope>NUCLEOTIDE SEQUENCE [LARGE SCALE GENOMIC DNA]</scope>
    <source>
        <strain evidence="1 2">MSMB1808WGS</strain>
    </source>
</reference>
<organism evidence="1 2">
    <name type="scientific">Burkholderia ubonensis</name>
    <dbReference type="NCBI Taxonomy" id="101571"/>
    <lineage>
        <taxon>Bacteria</taxon>
        <taxon>Pseudomonadati</taxon>
        <taxon>Pseudomonadota</taxon>
        <taxon>Betaproteobacteria</taxon>
        <taxon>Burkholderiales</taxon>
        <taxon>Burkholderiaceae</taxon>
        <taxon>Burkholderia</taxon>
        <taxon>Burkholderia cepacia complex</taxon>
    </lineage>
</organism>
<dbReference type="EMBL" id="LPBJ01000047">
    <property type="protein sequence ID" value="KVP97947.1"/>
    <property type="molecule type" value="Genomic_DNA"/>
</dbReference>
<gene>
    <name evidence="1" type="ORF">WJ96_05090</name>
</gene>
<evidence type="ECO:0000313" key="1">
    <source>
        <dbReference type="EMBL" id="KVP97947.1"/>
    </source>
</evidence>
<evidence type="ECO:0000313" key="2">
    <source>
        <dbReference type="Proteomes" id="UP000056453"/>
    </source>
</evidence>